<dbReference type="PANTHER" id="PTHR42940">
    <property type="entry name" value="ALCOHOL DEHYDROGENASE 1-RELATED"/>
    <property type="match status" value="1"/>
</dbReference>
<dbReference type="Proteomes" id="UP000218811">
    <property type="component" value="Unassembled WGS sequence"/>
</dbReference>
<evidence type="ECO:0000256" key="5">
    <source>
        <dbReference type="ARBA" id="ARBA00023002"/>
    </source>
</evidence>
<comment type="cofactor">
    <cofactor evidence="1">
        <name>Zn(2+)</name>
        <dbReference type="ChEBI" id="CHEBI:29105"/>
    </cofactor>
</comment>
<dbReference type="AlphaFoldDB" id="A0A2H3JQV8"/>
<dbReference type="Pfam" id="PF08240">
    <property type="entry name" value="ADH_N"/>
    <property type="match status" value="1"/>
</dbReference>
<evidence type="ECO:0000313" key="7">
    <source>
        <dbReference type="EMBL" id="PCH39054.1"/>
    </source>
</evidence>
<dbReference type="EMBL" id="KB467954">
    <property type="protein sequence ID" value="PCH39054.1"/>
    <property type="molecule type" value="Genomic_DNA"/>
</dbReference>
<name>A0A2H3JQV8_WOLCO</name>
<dbReference type="OMA" id="GGHDRTC"/>
<accession>A0A2H3JQV8</accession>
<dbReference type="InterPro" id="IPR013149">
    <property type="entry name" value="ADH-like_C"/>
</dbReference>
<keyword evidence="4" id="KW-0862">Zinc</keyword>
<evidence type="ECO:0000256" key="4">
    <source>
        <dbReference type="ARBA" id="ARBA00022833"/>
    </source>
</evidence>
<organism evidence="7 8">
    <name type="scientific">Wolfiporia cocos (strain MD-104)</name>
    <name type="common">Brown rot fungus</name>
    <dbReference type="NCBI Taxonomy" id="742152"/>
    <lineage>
        <taxon>Eukaryota</taxon>
        <taxon>Fungi</taxon>
        <taxon>Dikarya</taxon>
        <taxon>Basidiomycota</taxon>
        <taxon>Agaricomycotina</taxon>
        <taxon>Agaricomycetes</taxon>
        <taxon>Polyporales</taxon>
        <taxon>Phaeolaceae</taxon>
        <taxon>Wolfiporia</taxon>
    </lineage>
</organism>
<gene>
    <name evidence="7" type="ORF">WOLCODRAFT_29355</name>
</gene>
<dbReference type="GO" id="GO:0005737">
    <property type="term" value="C:cytoplasm"/>
    <property type="evidence" value="ECO:0007669"/>
    <property type="project" value="TreeGrafter"/>
</dbReference>
<evidence type="ECO:0000259" key="6">
    <source>
        <dbReference type="SMART" id="SM00829"/>
    </source>
</evidence>
<feature type="domain" description="Enoyl reductase (ER)" evidence="6">
    <location>
        <begin position="19"/>
        <end position="337"/>
    </location>
</feature>
<keyword evidence="5" id="KW-0560">Oxidoreductase</keyword>
<reference evidence="7 8" key="1">
    <citation type="journal article" date="2012" name="Science">
        <title>The Paleozoic origin of enzymatic lignin decomposition reconstructed from 31 fungal genomes.</title>
        <authorList>
            <person name="Floudas D."/>
            <person name="Binder M."/>
            <person name="Riley R."/>
            <person name="Barry K."/>
            <person name="Blanchette R.A."/>
            <person name="Henrissat B."/>
            <person name="Martinez A.T."/>
            <person name="Otillar R."/>
            <person name="Spatafora J.W."/>
            <person name="Yadav J.S."/>
            <person name="Aerts A."/>
            <person name="Benoit I."/>
            <person name="Boyd A."/>
            <person name="Carlson A."/>
            <person name="Copeland A."/>
            <person name="Coutinho P.M."/>
            <person name="de Vries R.P."/>
            <person name="Ferreira P."/>
            <person name="Findley K."/>
            <person name="Foster B."/>
            <person name="Gaskell J."/>
            <person name="Glotzer D."/>
            <person name="Gorecki P."/>
            <person name="Heitman J."/>
            <person name="Hesse C."/>
            <person name="Hori C."/>
            <person name="Igarashi K."/>
            <person name="Jurgens J.A."/>
            <person name="Kallen N."/>
            <person name="Kersten P."/>
            <person name="Kohler A."/>
            <person name="Kuees U."/>
            <person name="Kumar T.K.A."/>
            <person name="Kuo A."/>
            <person name="LaButti K."/>
            <person name="Larrondo L.F."/>
            <person name="Lindquist E."/>
            <person name="Ling A."/>
            <person name="Lombard V."/>
            <person name="Lucas S."/>
            <person name="Lundell T."/>
            <person name="Martin R."/>
            <person name="McLaughlin D.J."/>
            <person name="Morgenstern I."/>
            <person name="Morin E."/>
            <person name="Murat C."/>
            <person name="Nagy L.G."/>
            <person name="Nolan M."/>
            <person name="Ohm R.A."/>
            <person name="Patyshakuliyeva A."/>
            <person name="Rokas A."/>
            <person name="Ruiz-Duenas F.J."/>
            <person name="Sabat G."/>
            <person name="Salamov A."/>
            <person name="Samejima M."/>
            <person name="Schmutz J."/>
            <person name="Slot J.C."/>
            <person name="St John F."/>
            <person name="Stenlid J."/>
            <person name="Sun H."/>
            <person name="Sun S."/>
            <person name="Syed K."/>
            <person name="Tsang A."/>
            <person name="Wiebenga A."/>
            <person name="Young D."/>
            <person name="Pisabarro A."/>
            <person name="Eastwood D.C."/>
            <person name="Martin F."/>
            <person name="Cullen D."/>
            <person name="Grigoriev I.V."/>
            <person name="Hibbett D.S."/>
        </authorList>
    </citation>
    <scope>NUCLEOTIDE SEQUENCE [LARGE SCALE GENOMIC DNA]</scope>
    <source>
        <strain evidence="7 8">MD-104</strain>
    </source>
</reference>
<evidence type="ECO:0000313" key="8">
    <source>
        <dbReference type="Proteomes" id="UP000218811"/>
    </source>
</evidence>
<dbReference type="STRING" id="742152.A0A2H3JQV8"/>
<dbReference type="GO" id="GO:0004022">
    <property type="term" value="F:alcohol dehydrogenase (NAD+) activity"/>
    <property type="evidence" value="ECO:0007669"/>
    <property type="project" value="TreeGrafter"/>
</dbReference>
<dbReference type="PANTHER" id="PTHR42940:SF7">
    <property type="entry name" value="ALCOHOL DEHYDROGENASE-LIKE N-TERMINAL DOMAIN-CONTAINING PROTEIN"/>
    <property type="match status" value="1"/>
</dbReference>
<dbReference type="InterPro" id="IPR036291">
    <property type="entry name" value="NAD(P)-bd_dom_sf"/>
</dbReference>
<proteinExistence type="inferred from homology"/>
<keyword evidence="8" id="KW-1185">Reference proteome</keyword>
<evidence type="ECO:0000256" key="3">
    <source>
        <dbReference type="ARBA" id="ARBA00022723"/>
    </source>
</evidence>
<dbReference type="InterPro" id="IPR011032">
    <property type="entry name" value="GroES-like_sf"/>
</dbReference>
<sequence>MAADHPSTYKAYAFLERGGPLKQIQVEWKDPQPGHIVIKVLACGVCASDEVAKYQMWPTVAYPRIPGHEIIGDVVAVPSTEKLWKVGQRVGSGWHGGHCHACERCRTGDFTMCASQDINGIGRDGGYAEYVTVRTEAVASIPNDIDPAEAAPLLCAGLTVFNALRHMNAVPPNLVAVQGIGGLGHLAIQIAKAMGFRTVALSSSSSKKELALKLGAEEYFDGSQVNQAQELLKLGGAQLIACTAPNPEVIQTLVEGLAVDGELCILALTGAATIPLLPFVGKRLSIRAWNTGTPRESEECVEFVKASGVKTYVQSFPLDKAQEAYDHRSSARFRAVLVP</sequence>
<dbReference type="Pfam" id="PF00107">
    <property type="entry name" value="ADH_zinc_N"/>
    <property type="match status" value="1"/>
</dbReference>
<dbReference type="SMART" id="SM00829">
    <property type="entry name" value="PKS_ER"/>
    <property type="match status" value="1"/>
</dbReference>
<evidence type="ECO:0000256" key="1">
    <source>
        <dbReference type="ARBA" id="ARBA00001947"/>
    </source>
</evidence>
<dbReference type="InterPro" id="IPR020843">
    <property type="entry name" value="ER"/>
</dbReference>
<dbReference type="SUPFAM" id="SSF51735">
    <property type="entry name" value="NAD(P)-binding Rossmann-fold domains"/>
    <property type="match status" value="1"/>
</dbReference>
<protein>
    <submittedName>
        <fullName evidence="7">GroES-like protein</fullName>
    </submittedName>
</protein>
<evidence type="ECO:0000256" key="2">
    <source>
        <dbReference type="ARBA" id="ARBA00008072"/>
    </source>
</evidence>
<keyword evidence="3" id="KW-0479">Metal-binding</keyword>
<dbReference type="InterPro" id="IPR013154">
    <property type="entry name" value="ADH-like_N"/>
</dbReference>
<dbReference type="OrthoDB" id="1560166at2759"/>
<comment type="similarity">
    <text evidence="2">Belongs to the zinc-containing alcohol dehydrogenase family.</text>
</comment>
<dbReference type="Gene3D" id="3.40.50.720">
    <property type="entry name" value="NAD(P)-binding Rossmann-like Domain"/>
    <property type="match status" value="1"/>
</dbReference>
<dbReference type="Gene3D" id="3.90.180.10">
    <property type="entry name" value="Medium-chain alcohol dehydrogenases, catalytic domain"/>
    <property type="match status" value="1"/>
</dbReference>
<dbReference type="GO" id="GO:0046872">
    <property type="term" value="F:metal ion binding"/>
    <property type="evidence" value="ECO:0007669"/>
    <property type="project" value="UniProtKB-KW"/>
</dbReference>
<dbReference type="SUPFAM" id="SSF50129">
    <property type="entry name" value="GroES-like"/>
    <property type="match status" value="1"/>
</dbReference>